<sequence length="68" mass="7614">MPFPAERVMVGLACGPGPDGHWRGRIDIRVPADELRRLGLHPEQATARPDGPSPPGWWHAEAERRARR</sequence>
<comment type="caution">
    <text evidence="2">The sequence shown here is derived from an EMBL/GenBank/DDBJ whole genome shotgun (WGS) entry which is preliminary data.</text>
</comment>
<gene>
    <name evidence="2" type="ORF">ACFPM3_25015</name>
</gene>
<dbReference type="Proteomes" id="UP001595829">
    <property type="component" value="Unassembled WGS sequence"/>
</dbReference>
<reference evidence="3" key="1">
    <citation type="journal article" date="2019" name="Int. J. Syst. Evol. Microbiol.">
        <title>The Global Catalogue of Microorganisms (GCM) 10K type strain sequencing project: providing services to taxonomists for standard genome sequencing and annotation.</title>
        <authorList>
            <consortium name="The Broad Institute Genomics Platform"/>
            <consortium name="The Broad Institute Genome Sequencing Center for Infectious Disease"/>
            <person name="Wu L."/>
            <person name="Ma J."/>
        </authorList>
    </citation>
    <scope>NUCLEOTIDE SEQUENCE [LARGE SCALE GENOMIC DNA]</scope>
    <source>
        <strain evidence="3">CGMCC 4.1648</strain>
    </source>
</reference>
<dbReference type="EMBL" id="JBHSJD010000020">
    <property type="protein sequence ID" value="MFC5025391.1"/>
    <property type="molecule type" value="Genomic_DNA"/>
</dbReference>
<evidence type="ECO:0000313" key="2">
    <source>
        <dbReference type="EMBL" id="MFC5025391.1"/>
    </source>
</evidence>
<keyword evidence="3" id="KW-1185">Reference proteome</keyword>
<dbReference type="RefSeq" id="WP_345692861.1">
    <property type="nucleotide sequence ID" value="NZ_BAABIT010000001.1"/>
</dbReference>
<organism evidence="2 3">
    <name type="scientific">Streptomyces coeruleoprunus</name>
    <dbReference type="NCBI Taxonomy" id="285563"/>
    <lineage>
        <taxon>Bacteria</taxon>
        <taxon>Bacillati</taxon>
        <taxon>Actinomycetota</taxon>
        <taxon>Actinomycetes</taxon>
        <taxon>Kitasatosporales</taxon>
        <taxon>Streptomycetaceae</taxon>
        <taxon>Streptomyces</taxon>
    </lineage>
</organism>
<name>A0ABV9XJ27_9ACTN</name>
<proteinExistence type="predicted"/>
<feature type="region of interest" description="Disordered" evidence="1">
    <location>
        <begin position="40"/>
        <end position="68"/>
    </location>
</feature>
<protein>
    <submittedName>
        <fullName evidence="2">Uncharacterized protein</fullName>
    </submittedName>
</protein>
<evidence type="ECO:0000256" key="1">
    <source>
        <dbReference type="SAM" id="MobiDB-lite"/>
    </source>
</evidence>
<evidence type="ECO:0000313" key="3">
    <source>
        <dbReference type="Proteomes" id="UP001595829"/>
    </source>
</evidence>
<accession>A0ABV9XJ27</accession>